<keyword evidence="1" id="KW-0812">Transmembrane</keyword>
<feature type="transmembrane region" description="Helical" evidence="1">
    <location>
        <begin position="325"/>
        <end position="347"/>
    </location>
</feature>
<protein>
    <submittedName>
        <fullName evidence="2">Uncharacterized protein</fullName>
    </submittedName>
</protein>
<evidence type="ECO:0000256" key="1">
    <source>
        <dbReference type="SAM" id="Phobius"/>
    </source>
</evidence>
<sequence>MSDAVTVIIDDTSAFGRDSDFDHSGPWVSSTFFNCAGIFNSSRTSVNSDSSPGTFLWKFDGLSIAAFGLTPPATSNQDLTVKIATSDILINQTLTYPSHSTLGQFYSSPEFSSGIDALFRFDGQGLVIDYFLVKASNTTKLKGRTILVDDTNPEIRWNGNWTLKENYYLELAETSVYGTCLSDDGRIPKRVQPHGNGTHESRSQGDSFSFRFSGSSILVSGVNPASPDPGAFLLMDFVVDSTSKKRSFSNGSTNRSEFHQFVFFQDNSLEPGDHTLTVTLLNVTGNISAIIDFLAYNPIFDTILDKPNYALDSSGPQDKNESKGLIIGSAVAALMFLFIVLLGLWLFQKKRGGMQIPSIRRNIFRVSGDALNLTTEPFTLTTPTLHSGRKVLSFNPQHAGEIQRRVAHVVEQQAAQRGDESTFHPQSPQLENLDRFSQNMDMTILGTQMREIQSRMDVMLREMSDMSRYVVPPSYGRRSRSDSEVN</sequence>
<dbReference type="Gene3D" id="2.60.120.260">
    <property type="entry name" value="Galactose-binding domain-like"/>
    <property type="match status" value="1"/>
</dbReference>
<dbReference type="EMBL" id="JBANRG010000108">
    <property type="protein sequence ID" value="KAK7435361.1"/>
    <property type="molecule type" value="Genomic_DNA"/>
</dbReference>
<keyword evidence="3" id="KW-1185">Reference proteome</keyword>
<dbReference type="Proteomes" id="UP001498398">
    <property type="component" value="Unassembled WGS sequence"/>
</dbReference>
<gene>
    <name evidence="2" type="ORF">VKT23_019713</name>
</gene>
<comment type="caution">
    <text evidence="2">The sequence shown here is derived from an EMBL/GenBank/DDBJ whole genome shotgun (WGS) entry which is preliminary data.</text>
</comment>
<reference evidence="2 3" key="1">
    <citation type="submission" date="2024-01" db="EMBL/GenBank/DDBJ databases">
        <title>A draft genome for the cacao thread blight pathogen Marasmiellus scandens.</title>
        <authorList>
            <person name="Baruah I.K."/>
            <person name="Leung J."/>
            <person name="Bukari Y."/>
            <person name="Amoako-Attah I."/>
            <person name="Meinhardt L.W."/>
            <person name="Bailey B.A."/>
            <person name="Cohen S.P."/>
        </authorList>
    </citation>
    <scope>NUCLEOTIDE SEQUENCE [LARGE SCALE GENOMIC DNA]</scope>
    <source>
        <strain evidence="2 3">GH-19</strain>
    </source>
</reference>
<keyword evidence="1" id="KW-1133">Transmembrane helix</keyword>
<accession>A0ABR1INQ1</accession>
<evidence type="ECO:0000313" key="2">
    <source>
        <dbReference type="EMBL" id="KAK7435361.1"/>
    </source>
</evidence>
<evidence type="ECO:0000313" key="3">
    <source>
        <dbReference type="Proteomes" id="UP001498398"/>
    </source>
</evidence>
<organism evidence="2 3">
    <name type="scientific">Marasmiellus scandens</name>
    <dbReference type="NCBI Taxonomy" id="2682957"/>
    <lineage>
        <taxon>Eukaryota</taxon>
        <taxon>Fungi</taxon>
        <taxon>Dikarya</taxon>
        <taxon>Basidiomycota</taxon>
        <taxon>Agaricomycotina</taxon>
        <taxon>Agaricomycetes</taxon>
        <taxon>Agaricomycetidae</taxon>
        <taxon>Agaricales</taxon>
        <taxon>Marasmiineae</taxon>
        <taxon>Omphalotaceae</taxon>
        <taxon>Marasmiellus</taxon>
    </lineage>
</organism>
<keyword evidence="1" id="KW-0472">Membrane</keyword>
<name>A0ABR1INQ1_9AGAR</name>
<proteinExistence type="predicted"/>